<accession>E4XVR5</accession>
<gene>
    <name evidence="1" type="ORF">GSOID_T00006711001</name>
</gene>
<reference evidence="1" key="1">
    <citation type="journal article" date="2010" name="Science">
        <title>Plasticity of animal genome architecture unmasked by rapid evolution of a pelagic tunicate.</title>
        <authorList>
            <person name="Denoeud F."/>
            <person name="Henriet S."/>
            <person name="Mungpakdee S."/>
            <person name="Aury J.M."/>
            <person name="Da Silva C."/>
            <person name="Brinkmann H."/>
            <person name="Mikhaleva J."/>
            <person name="Olsen L.C."/>
            <person name="Jubin C."/>
            <person name="Canestro C."/>
            <person name="Bouquet J.M."/>
            <person name="Danks G."/>
            <person name="Poulain J."/>
            <person name="Campsteijn C."/>
            <person name="Adamski M."/>
            <person name="Cross I."/>
            <person name="Yadetie F."/>
            <person name="Muffato M."/>
            <person name="Louis A."/>
            <person name="Butcher S."/>
            <person name="Tsagkogeorga G."/>
            <person name="Konrad A."/>
            <person name="Singh S."/>
            <person name="Jensen M.F."/>
            <person name="Cong E.H."/>
            <person name="Eikeseth-Otteraa H."/>
            <person name="Noel B."/>
            <person name="Anthouard V."/>
            <person name="Porcel B.M."/>
            <person name="Kachouri-Lafond R."/>
            <person name="Nishino A."/>
            <person name="Ugolini M."/>
            <person name="Chourrout P."/>
            <person name="Nishida H."/>
            <person name="Aasland R."/>
            <person name="Huzurbazar S."/>
            <person name="Westhof E."/>
            <person name="Delsuc F."/>
            <person name="Lehrach H."/>
            <person name="Reinhardt R."/>
            <person name="Weissenbach J."/>
            <person name="Roy S.W."/>
            <person name="Artiguenave F."/>
            <person name="Postlethwait J.H."/>
            <person name="Manak J.R."/>
            <person name="Thompson E.M."/>
            <person name="Jaillon O."/>
            <person name="Du Pasquier L."/>
            <person name="Boudinot P."/>
            <person name="Liberles D.A."/>
            <person name="Volff J.N."/>
            <person name="Philippe H."/>
            <person name="Lenhard B."/>
            <person name="Roest Crollius H."/>
            <person name="Wincker P."/>
            <person name="Chourrout D."/>
        </authorList>
    </citation>
    <scope>NUCLEOTIDE SEQUENCE [LARGE SCALE GENOMIC DNA]</scope>
</reference>
<evidence type="ECO:0000313" key="1">
    <source>
        <dbReference type="EMBL" id="CBY13783.1"/>
    </source>
</evidence>
<evidence type="ECO:0000313" key="2">
    <source>
        <dbReference type="Proteomes" id="UP000001307"/>
    </source>
</evidence>
<dbReference type="Proteomes" id="UP000001307">
    <property type="component" value="Unassembled WGS sequence"/>
</dbReference>
<keyword evidence="2" id="KW-1185">Reference proteome</keyword>
<name>E4XVR5_OIKDI</name>
<dbReference type="AlphaFoldDB" id="E4XVR5"/>
<organism evidence="1">
    <name type="scientific">Oikopleura dioica</name>
    <name type="common">Tunicate</name>
    <dbReference type="NCBI Taxonomy" id="34765"/>
    <lineage>
        <taxon>Eukaryota</taxon>
        <taxon>Metazoa</taxon>
        <taxon>Chordata</taxon>
        <taxon>Tunicata</taxon>
        <taxon>Appendicularia</taxon>
        <taxon>Copelata</taxon>
        <taxon>Oikopleuridae</taxon>
        <taxon>Oikopleura</taxon>
    </lineage>
</organism>
<proteinExistence type="predicted"/>
<dbReference type="EMBL" id="FN653219">
    <property type="protein sequence ID" value="CBY13783.1"/>
    <property type="molecule type" value="Genomic_DNA"/>
</dbReference>
<sequence length="62" mass="7099">MVHDLPNCRISKLNLDVRIISNNVDAVDAFFSQSKACNFQSLVANGPDDILIMHDMKYWSMR</sequence>
<protein>
    <submittedName>
        <fullName evidence="1">Uncharacterized protein</fullName>
    </submittedName>
</protein>
<dbReference type="OrthoDB" id="10425641at2759"/>
<dbReference type="InParanoid" id="E4XVR5"/>